<dbReference type="Pfam" id="PF07992">
    <property type="entry name" value="Pyr_redox_2"/>
    <property type="match status" value="1"/>
</dbReference>
<dbReference type="GO" id="GO:0019646">
    <property type="term" value="P:aerobic electron transport chain"/>
    <property type="evidence" value="ECO:0007669"/>
    <property type="project" value="TreeGrafter"/>
</dbReference>
<reference evidence="6" key="1">
    <citation type="submission" date="2023-07" db="EMBL/GenBank/DDBJ databases">
        <title>Genome content predicts the carbon catabolic preferences of heterotrophic bacteria.</title>
        <authorList>
            <person name="Gralka M."/>
        </authorList>
    </citation>
    <scope>NUCLEOTIDE SEQUENCE</scope>
    <source>
        <strain evidence="6">I2M16</strain>
    </source>
</reference>
<evidence type="ECO:0000256" key="4">
    <source>
        <dbReference type="ARBA" id="ARBA00023002"/>
    </source>
</evidence>
<dbReference type="InterPro" id="IPR051169">
    <property type="entry name" value="NADH-Q_oxidoreductase"/>
</dbReference>
<evidence type="ECO:0000256" key="2">
    <source>
        <dbReference type="ARBA" id="ARBA00022630"/>
    </source>
</evidence>
<sequence>MTHLVLLGAGHAHLFVLQQLLSTLQKTPDICKVTLISPQRWQFYSGMIPGWIEGIYSIDQCRINIKNLLLGSDIRFVELDAVGIDPDAKTIQLSDASSVHYDLLSIDIGSGVKSIPASDGAQSAYQFINIKPLARFCDQWHTFIETTAQTKNTAVTLAVIGGGAAGVELAFAANARLKQLGPNNKVTLVTGKQGVLPNFSRMTRRLTHRQLREQSITVLKGHAKSSDKGLMVNDKIQRGVDCVLTATGACALPWLTQTKLQLAENGYIAVDEYHRSLSHPTVFAAGDTCSRRNSPLKRSGVHAVRAGPILAHNLLSCIKANAASLEGSAGKALPLTLKAFKPRRHSLFLLASGRRHAIGSWGPFTVAGRWVWRWKDSIDQRFIHSFSYDDE</sequence>
<dbReference type="PANTHER" id="PTHR42913">
    <property type="entry name" value="APOPTOSIS-INDUCING FACTOR 1"/>
    <property type="match status" value="1"/>
</dbReference>
<dbReference type="GO" id="GO:0003955">
    <property type="term" value="F:NAD(P)H dehydrogenase (quinone) activity"/>
    <property type="evidence" value="ECO:0007669"/>
    <property type="project" value="TreeGrafter"/>
</dbReference>
<evidence type="ECO:0000256" key="1">
    <source>
        <dbReference type="ARBA" id="ARBA00001974"/>
    </source>
</evidence>
<evidence type="ECO:0000313" key="6">
    <source>
        <dbReference type="EMBL" id="MDO6452515.1"/>
    </source>
</evidence>
<keyword evidence="3" id="KW-0274">FAD</keyword>
<dbReference type="Gene3D" id="3.50.50.100">
    <property type="match status" value="1"/>
</dbReference>
<gene>
    <name evidence="6" type="ORF">Q4490_02955</name>
</gene>
<protein>
    <submittedName>
        <fullName evidence="6">FAD-dependent oxidoreductase</fullName>
    </submittedName>
</protein>
<name>A0AAW7XEH6_9GAMM</name>
<keyword evidence="4" id="KW-0560">Oxidoreductase</keyword>
<dbReference type="Proteomes" id="UP001169862">
    <property type="component" value="Unassembled WGS sequence"/>
</dbReference>
<comment type="caution">
    <text evidence="6">The sequence shown here is derived from an EMBL/GenBank/DDBJ whole genome shotgun (WGS) entry which is preliminary data.</text>
</comment>
<evidence type="ECO:0000259" key="5">
    <source>
        <dbReference type="Pfam" id="PF07992"/>
    </source>
</evidence>
<evidence type="ECO:0000313" key="7">
    <source>
        <dbReference type="Proteomes" id="UP001169862"/>
    </source>
</evidence>
<accession>A0AAW7XEH6</accession>
<comment type="cofactor">
    <cofactor evidence="1">
        <name>FAD</name>
        <dbReference type="ChEBI" id="CHEBI:57692"/>
    </cofactor>
</comment>
<proteinExistence type="predicted"/>
<evidence type="ECO:0000256" key="3">
    <source>
        <dbReference type="ARBA" id="ARBA00022827"/>
    </source>
</evidence>
<dbReference type="InterPro" id="IPR023753">
    <property type="entry name" value="FAD/NAD-binding_dom"/>
</dbReference>
<dbReference type="PANTHER" id="PTHR42913:SF9">
    <property type="entry name" value="SLR1591 PROTEIN"/>
    <property type="match status" value="1"/>
</dbReference>
<dbReference type="SUPFAM" id="SSF51905">
    <property type="entry name" value="FAD/NAD(P)-binding domain"/>
    <property type="match status" value="2"/>
</dbReference>
<dbReference type="InterPro" id="IPR017584">
    <property type="entry name" value="Pyridine_nucleo_diS_OxRdtase_N"/>
</dbReference>
<organism evidence="6 7">
    <name type="scientific">Neptunomonas phycophila</name>
    <dbReference type="NCBI Taxonomy" id="1572645"/>
    <lineage>
        <taxon>Bacteria</taxon>
        <taxon>Pseudomonadati</taxon>
        <taxon>Pseudomonadota</taxon>
        <taxon>Gammaproteobacteria</taxon>
        <taxon>Oceanospirillales</taxon>
        <taxon>Oceanospirillaceae</taxon>
        <taxon>Neptunomonas</taxon>
    </lineage>
</organism>
<dbReference type="NCBIfam" id="TIGR03169">
    <property type="entry name" value="Nterm_to_SelD"/>
    <property type="match status" value="1"/>
</dbReference>
<feature type="domain" description="FAD/NAD(P)-binding" evidence="5">
    <location>
        <begin position="3"/>
        <end position="292"/>
    </location>
</feature>
<dbReference type="EMBL" id="JAUOPG010000002">
    <property type="protein sequence ID" value="MDO6452515.1"/>
    <property type="molecule type" value="Genomic_DNA"/>
</dbReference>
<dbReference type="AlphaFoldDB" id="A0AAW7XEH6"/>
<dbReference type="RefSeq" id="WP_303548555.1">
    <property type="nucleotide sequence ID" value="NZ_JAUOPG010000002.1"/>
</dbReference>
<keyword evidence="2" id="KW-0285">Flavoprotein</keyword>
<dbReference type="InterPro" id="IPR036188">
    <property type="entry name" value="FAD/NAD-bd_sf"/>
</dbReference>